<reference evidence="2" key="2">
    <citation type="submission" date="2010-07" db="EMBL/GenBank/DDBJ databases">
        <authorList>
            <consortium name="The Broad Institute Genome Sequencing Platform"/>
            <consortium name="Broad Institute Genome Sequencing Center for Infectious Disease"/>
            <person name="Ma L.-J."/>
            <person name="Dead R."/>
            <person name="Young S."/>
            <person name="Zeng Q."/>
            <person name="Koehrsen M."/>
            <person name="Alvarado L."/>
            <person name="Berlin A."/>
            <person name="Chapman S.B."/>
            <person name="Chen Z."/>
            <person name="Freedman E."/>
            <person name="Gellesch M."/>
            <person name="Goldberg J."/>
            <person name="Griggs A."/>
            <person name="Gujja S."/>
            <person name="Heilman E.R."/>
            <person name="Heiman D."/>
            <person name="Hepburn T."/>
            <person name="Howarth C."/>
            <person name="Jen D."/>
            <person name="Larson L."/>
            <person name="Mehta T."/>
            <person name="Neiman D."/>
            <person name="Pearson M."/>
            <person name="Roberts A."/>
            <person name="Saif S."/>
            <person name="Shea T."/>
            <person name="Shenoy N."/>
            <person name="Sisk P."/>
            <person name="Stolte C."/>
            <person name="Sykes S."/>
            <person name="Walk T."/>
            <person name="White J."/>
            <person name="Yandava C."/>
            <person name="Haas B."/>
            <person name="Nusbaum C."/>
            <person name="Birren B."/>
        </authorList>
    </citation>
    <scope>NUCLEOTIDE SEQUENCE</scope>
    <source>
        <strain evidence="2">R3-111a-1</strain>
    </source>
</reference>
<reference evidence="3" key="4">
    <citation type="journal article" date="2015" name="G3 (Bethesda)">
        <title>Genome sequences of three phytopathogenic species of the Magnaporthaceae family of fungi.</title>
        <authorList>
            <person name="Okagaki L.H."/>
            <person name="Nunes C.C."/>
            <person name="Sailsbery J."/>
            <person name="Clay B."/>
            <person name="Brown D."/>
            <person name="John T."/>
            <person name="Oh Y."/>
            <person name="Young N."/>
            <person name="Fitzgerald M."/>
            <person name="Haas B.J."/>
            <person name="Zeng Q."/>
            <person name="Young S."/>
            <person name="Adiconis X."/>
            <person name="Fan L."/>
            <person name="Levin J.Z."/>
            <person name="Mitchell T.K."/>
            <person name="Okubara P.A."/>
            <person name="Farman M.L."/>
            <person name="Kohn L.M."/>
            <person name="Birren B."/>
            <person name="Ma L.-J."/>
            <person name="Dean R.A."/>
        </authorList>
    </citation>
    <scope>NUCLEOTIDE SEQUENCE</scope>
    <source>
        <strain evidence="3">R3-111a-1</strain>
    </source>
</reference>
<dbReference type="GeneID" id="20352171"/>
<dbReference type="RefSeq" id="XP_009227868.1">
    <property type="nucleotide sequence ID" value="XM_009229604.1"/>
</dbReference>
<feature type="region of interest" description="Disordered" evidence="1">
    <location>
        <begin position="29"/>
        <end position="60"/>
    </location>
</feature>
<feature type="compositionally biased region" description="Low complexity" evidence="1">
    <location>
        <begin position="29"/>
        <end position="38"/>
    </location>
</feature>
<gene>
    <name evidence="3" type="primary">20352171</name>
    <name evidence="2" type="ORF">GGTG_11713</name>
</gene>
<dbReference type="VEuPathDB" id="FungiDB:GGTG_11713"/>
<accession>J3PDZ0</accession>
<proteinExistence type="predicted"/>
<sequence>MPQIVLPVVIGAIGIAIKASGPSSIATSSGGAASWGASRTSPSRSATWRAPSSRPSTRPSCCGPNVVHFETLEMFARFDNVPPTCMVLSTVLTGGCGVAPPYPTVYGSACLQYAGLSEGQLNQLGDALRPHVHPV</sequence>
<reference evidence="3" key="5">
    <citation type="submission" date="2018-04" db="UniProtKB">
        <authorList>
            <consortium name="EnsemblFungi"/>
        </authorList>
    </citation>
    <scope>IDENTIFICATION</scope>
    <source>
        <strain evidence="3">R3-111a-1</strain>
    </source>
</reference>
<dbReference type="AlphaFoldDB" id="J3PDZ0"/>
<dbReference type="HOGENOM" id="CLU_135148_0_0_1"/>
<dbReference type="eggNOG" id="ENOG502SW8B">
    <property type="taxonomic scope" value="Eukaryota"/>
</dbReference>
<protein>
    <submittedName>
        <fullName evidence="2 3">Uncharacterized protein</fullName>
    </submittedName>
</protein>
<dbReference type="Proteomes" id="UP000006039">
    <property type="component" value="Unassembled WGS sequence"/>
</dbReference>
<dbReference type="EMBL" id="GL385401">
    <property type="protein sequence ID" value="EJT70690.1"/>
    <property type="molecule type" value="Genomic_DNA"/>
</dbReference>
<evidence type="ECO:0000256" key="1">
    <source>
        <dbReference type="SAM" id="MobiDB-lite"/>
    </source>
</evidence>
<name>J3PDZ0_GAET3</name>
<organism evidence="2">
    <name type="scientific">Gaeumannomyces tritici (strain R3-111a-1)</name>
    <name type="common">Wheat and barley take-all root rot fungus</name>
    <name type="synonym">Gaeumannomyces graminis var. tritici</name>
    <dbReference type="NCBI Taxonomy" id="644352"/>
    <lineage>
        <taxon>Eukaryota</taxon>
        <taxon>Fungi</taxon>
        <taxon>Dikarya</taxon>
        <taxon>Ascomycota</taxon>
        <taxon>Pezizomycotina</taxon>
        <taxon>Sordariomycetes</taxon>
        <taxon>Sordariomycetidae</taxon>
        <taxon>Magnaporthales</taxon>
        <taxon>Magnaporthaceae</taxon>
        <taxon>Gaeumannomyces</taxon>
    </lineage>
</organism>
<reference evidence="4" key="1">
    <citation type="submission" date="2010-07" db="EMBL/GenBank/DDBJ databases">
        <title>The genome sequence of Gaeumannomyces graminis var. tritici strain R3-111a-1.</title>
        <authorList>
            <consortium name="The Broad Institute Genome Sequencing Platform"/>
            <person name="Ma L.-J."/>
            <person name="Dead R."/>
            <person name="Young S."/>
            <person name="Zeng Q."/>
            <person name="Koehrsen M."/>
            <person name="Alvarado L."/>
            <person name="Berlin A."/>
            <person name="Chapman S.B."/>
            <person name="Chen Z."/>
            <person name="Freedman E."/>
            <person name="Gellesch M."/>
            <person name="Goldberg J."/>
            <person name="Griggs A."/>
            <person name="Gujja S."/>
            <person name="Heilman E.R."/>
            <person name="Heiman D."/>
            <person name="Hepburn T."/>
            <person name="Howarth C."/>
            <person name="Jen D."/>
            <person name="Larson L."/>
            <person name="Mehta T."/>
            <person name="Neiman D."/>
            <person name="Pearson M."/>
            <person name="Roberts A."/>
            <person name="Saif S."/>
            <person name="Shea T."/>
            <person name="Shenoy N."/>
            <person name="Sisk P."/>
            <person name="Stolte C."/>
            <person name="Sykes S."/>
            <person name="Walk T."/>
            <person name="White J."/>
            <person name="Yandava C."/>
            <person name="Haas B."/>
            <person name="Nusbaum C."/>
            <person name="Birren B."/>
        </authorList>
    </citation>
    <scope>NUCLEOTIDE SEQUENCE [LARGE SCALE GENOMIC DNA]</scope>
    <source>
        <strain evidence="4">R3-111a-1</strain>
    </source>
</reference>
<evidence type="ECO:0000313" key="2">
    <source>
        <dbReference type="EMBL" id="EJT70690.1"/>
    </source>
</evidence>
<dbReference type="OrthoDB" id="4161406at2759"/>
<reference evidence="2" key="3">
    <citation type="submission" date="2010-09" db="EMBL/GenBank/DDBJ databases">
        <title>Annotation of Gaeumannomyces graminis var. tritici R3-111a-1.</title>
        <authorList>
            <consortium name="The Broad Institute Genome Sequencing Platform"/>
            <person name="Ma L.-J."/>
            <person name="Dead R."/>
            <person name="Young S.K."/>
            <person name="Zeng Q."/>
            <person name="Gargeya S."/>
            <person name="Fitzgerald M."/>
            <person name="Haas B."/>
            <person name="Abouelleil A."/>
            <person name="Alvarado L."/>
            <person name="Arachchi H.M."/>
            <person name="Berlin A."/>
            <person name="Brown A."/>
            <person name="Chapman S.B."/>
            <person name="Chen Z."/>
            <person name="Dunbar C."/>
            <person name="Freedman E."/>
            <person name="Gearin G."/>
            <person name="Gellesch M."/>
            <person name="Goldberg J."/>
            <person name="Griggs A."/>
            <person name="Gujja S."/>
            <person name="Heiman D."/>
            <person name="Howarth C."/>
            <person name="Larson L."/>
            <person name="Lui A."/>
            <person name="MacDonald P.J.P."/>
            <person name="Mehta T."/>
            <person name="Montmayeur A."/>
            <person name="Murphy C."/>
            <person name="Neiman D."/>
            <person name="Pearson M."/>
            <person name="Priest M."/>
            <person name="Roberts A."/>
            <person name="Saif S."/>
            <person name="Shea T."/>
            <person name="Shenoy N."/>
            <person name="Sisk P."/>
            <person name="Stolte C."/>
            <person name="Sykes S."/>
            <person name="Yandava C."/>
            <person name="Wortman J."/>
            <person name="Nusbaum C."/>
            <person name="Birren B."/>
        </authorList>
    </citation>
    <scope>NUCLEOTIDE SEQUENCE</scope>
    <source>
        <strain evidence="2">R3-111a-1</strain>
    </source>
</reference>
<feature type="compositionally biased region" description="Low complexity" evidence="1">
    <location>
        <begin position="49"/>
        <end position="60"/>
    </location>
</feature>
<keyword evidence="4" id="KW-1185">Reference proteome</keyword>
<evidence type="ECO:0000313" key="3">
    <source>
        <dbReference type="EnsemblFungi" id="EJT70690"/>
    </source>
</evidence>
<dbReference type="EnsemblFungi" id="EJT70690">
    <property type="protein sequence ID" value="EJT70690"/>
    <property type="gene ID" value="GGTG_11713"/>
</dbReference>
<evidence type="ECO:0000313" key="4">
    <source>
        <dbReference type="Proteomes" id="UP000006039"/>
    </source>
</evidence>